<dbReference type="Pfam" id="PF10963">
    <property type="entry name" value="Phage_TAC_10"/>
    <property type="match status" value="1"/>
</dbReference>
<dbReference type="AlphaFoldDB" id="A0A8I1W6H7"/>
<protein>
    <submittedName>
        <fullName evidence="1">Putative phage tail assembly chaperone</fullName>
    </submittedName>
</protein>
<name>A0A8I1W6H7_PLESH</name>
<proteinExistence type="predicted"/>
<dbReference type="EMBL" id="JAFNAA010000005">
    <property type="protein sequence ID" value="MBO1107901.1"/>
    <property type="molecule type" value="Genomic_DNA"/>
</dbReference>
<evidence type="ECO:0000313" key="2">
    <source>
        <dbReference type="Proteomes" id="UP000664658"/>
    </source>
</evidence>
<sequence length="89" mass="9727">MADKVKITLTVDGTDLTFEPNAVAYNKMINELMPNNKVAPAVNYLQRIVTAETKPALETLLNENPGAALQLAEAVNEKYAPKLDITVKN</sequence>
<dbReference type="Proteomes" id="UP000664658">
    <property type="component" value="Unassembled WGS sequence"/>
</dbReference>
<comment type="caution">
    <text evidence="1">The sequence shown here is derived from an EMBL/GenBank/DDBJ whole genome shotgun (WGS) entry which is preliminary data.</text>
</comment>
<gene>
    <name evidence="1" type="ORF">J2R62_06635</name>
</gene>
<organism evidence="1 2">
    <name type="scientific">Plesiomonas shigelloides</name>
    <name type="common">Aeromonas shigelloides</name>
    <dbReference type="NCBI Taxonomy" id="703"/>
    <lineage>
        <taxon>Bacteria</taxon>
        <taxon>Pseudomonadati</taxon>
        <taxon>Pseudomonadota</taxon>
        <taxon>Gammaproteobacteria</taxon>
        <taxon>Enterobacterales</taxon>
        <taxon>Enterobacteriaceae</taxon>
        <taxon>Plesiomonas</taxon>
    </lineage>
</organism>
<accession>A0A8I1W6H7</accession>
<reference evidence="1" key="1">
    <citation type="submission" date="2021-03" db="EMBL/GenBank/DDBJ databases">
        <title>Plesiomonas shigelloides zfcc0051, isolated from zebrafish feces.</title>
        <authorList>
            <person name="Vanderhoek Z."/>
            <person name="Gaulke C."/>
        </authorList>
    </citation>
    <scope>NUCLEOTIDE SEQUENCE</scope>
    <source>
        <strain evidence="1">Zfcc0051</strain>
    </source>
</reference>
<dbReference type="InterPro" id="IPR024406">
    <property type="entry name" value="TAC-10"/>
</dbReference>
<dbReference type="RefSeq" id="WP_152114187.1">
    <property type="nucleotide sequence ID" value="NZ_JAFNAA010000005.1"/>
</dbReference>
<evidence type="ECO:0000313" key="1">
    <source>
        <dbReference type="EMBL" id="MBO1107901.1"/>
    </source>
</evidence>